<dbReference type="RefSeq" id="WP_130610855.1">
    <property type="nucleotide sequence ID" value="NZ_SGIU01000001.1"/>
</dbReference>
<dbReference type="AlphaFoldDB" id="A0A4Q8QLW1"/>
<reference evidence="1 2" key="1">
    <citation type="submission" date="2019-02" db="EMBL/GenBank/DDBJ databases">
        <title>Draft genome sequence of Muricauda sp. 176CP4-71.</title>
        <authorList>
            <person name="Park J.-S."/>
        </authorList>
    </citation>
    <scope>NUCLEOTIDE SEQUENCE [LARGE SCALE GENOMIC DNA]</scope>
    <source>
        <strain evidence="1 2">176CP4-71</strain>
    </source>
</reference>
<keyword evidence="2" id="KW-1185">Reference proteome</keyword>
<dbReference type="InterPro" id="IPR048012">
    <property type="entry name" value="BfmA-like_N"/>
</dbReference>
<proteinExistence type="predicted"/>
<dbReference type="EMBL" id="SGIU01000001">
    <property type="protein sequence ID" value="TAI49276.1"/>
    <property type="molecule type" value="Genomic_DNA"/>
</dbReference>
<dbReference type="OrthoDB" id="1441069at2"/>
<sequence>MDGFATIRLHRRTVKRFRKFSKKITKSYSDTMETIMDFFEWHGISPSSRFPKQINEDGDKTRKRINALIAIIRDIEKRQTKPTTAMLLSLFGEVYKEEEKPVKVAWKDRKLTRKEWMKREQVVPKIDYSNLDQEYQSSIKKLKRIVDNFEKVNPKFGKPYYKIQISELELENLKSLR</sequence>
<comment type="caution">
    <text evidence="1">The sequence shown here is derived from an EMBL/GenBank/DDBJ whole genome shotgun (WGS) entry which is preliminary data.</text>
</comment>
<gene>
    <name evidence="1" type="ORF">EW142_05630</name>
</gene>
<accession>A0A4Q8QLW1</accession>
<evidence type="ECO:0000313" key="2">
    <source>
        <dbReference type="Proteomes" id="UP000291981"/>
    </source>
</evidence>
<evidence type="ECO:0000313" key="1">
    <source>
        <dbReference type="EMBL" id="TAI49276.1"/>
    </source>
</evidence>
<organism evidence="1 2">
    <name type="scientific">Flagellimonas allohymeniacidonis</name>
    <dbReference type="NCBI Taxonomy" id="2517819"/>
    <lineage>
        <taxon>Bacteria</taxon>
        <taxon>Pseudomonadati</taxon>
        <taxon>Bacteroidota</taxon>
        <taxon>Flavobacteriia</taxon>
        <taxon>Flavobacteriales</taxon>
        <taxon>Flavobacteriaceae</taxon>
        <taxon>Flagellimonas</taxon>
    </lineage>
</organism>
<dbReference type="NCBIfam" id="NF041200">
    <property type="entry name" value="mob_BfmA_Nterm"/>
    <property type="match status" value="1"/>
</dbReference>
<protein>
    <submittedName>
        <fullName evidence="1">Uncharacterized protein</fullName>
    </submittedName>
</protein>
<name>A0A4Q8QLW1_9FLAO</name>
<dbReference type="Proteomes" id="UP000291981">
    <property type="component" value="Unassembled WGS sequence"/>
</dbReference>